<evidence type="ECO:0000259" key="4">
    <source>
        <dbReference type="PROSITE" id="PS50932"/>
    </source>
</evidence>
<evidence type="ECO:0000313" key="5">
    <source>
        <dbReference type="EMBL" id="RHW48471.1"/>
    </source>
</evidence>
<dbReference type="InterPro" id="IPR028082">
    <property type="entry name" value="Peripla_BP_I"/>
</dbReference>
<feature type="domain" description="HTH lacI-type" evidence="4">
    <location>
        <begin position="2"/>
        <end position="58"/>
    </location>
</feature>
<dbReference type="InterPro" id="IPR046335">
    <property type="entry name" value="LacI/GalR-like_sensor"/>
</dbReference>
<dbReference type="PROSITE" id="PS50932">
    <property type="entry name" value="HTH_LACI_2"/>
    <property type="match status" value="1"/>
</dbReference>
<dbReference type="Gene3D" id="3.40.50.2300">
    <property type="match status" value="2"/>
</dbReference>
<gene>
    <name evidence="5" type="ORF">DS832_00980</name>
</gene>
<evidence type="ECO:0000256" key="2">
    <source>
        <dbReference type="ARBA" id="ARBA00023125"/>
    </source>
</evidence>
<evidence type="ECO:0000256" key="1">
    <source>
        <dbReference type="ARBA" id="ARBA00023015"/>
    </source>
</evidence>
<dbReference type="GO" id="GO:0000976">
    <property type="term" value="F:transcription cis-regulatory region binding"/>
    <property type="evidence" value="ECO:0007669"/>
    <property type="project" value="TreeGrafter"/>
</dbReference>
<dbReference type="SUPFAM" id="SSF53822">
    <property type="entry name" value="Periplasmic binding protein-like I"/>
    <property type="match status" value="1"/>
</dbReference>
<accession>A0A3R6YQG1</accession>
<evidence type="ECO:0000256" key="3">
    <source>
        <dbReference type="ARBA" id="ARBA00023163"/>
    </source>
</evidence>
<dbReference type="PANTHER" id="PTHR30146:SF149">
    <property type="entry name" value="HTH-TYPE TRANSCRIPTIONAL REGULATOR EBGR"/>
    <property type="match status" value="1"/>
</dbReference>
<dbReference type="EMBL" id="QOCS01000004">
    <property type="protein sequence ID" value="RHW48471.1"/>
    <property type="molecule type" value="Genomic_DNA"/>
</dbReference>
<name>A0A3R6YQG1_9LACO</name>
<dbReference type="SUPFAM" id="SSF47413">
    <property type="entry name" value="lambda repressor-like DNA-binding domains"/>
    <property type="match status" value="1"/>
</dbReference>
<dbReference type="GO" id="GO:0003700">
    <property type="term" value="F:DNA-binding transcription factor activity"/>
    <property type="evidence" value="ECO:0007669"/>
    <property type="project" value="TreeGrafter"/>
</dbReference>
<reference evidence="5 6" key="1">
    <citation type="submission" date="2018-07" db="EMBL/GenBank/DDBJ databases">
        <title>Genome sequences of six Lactobacillus spp. isolated from bumble bee guts.</title>
        <authorList>
            <person name="Motta E.V.S."/>
            <person name="Moran N.A."/>
        </authorList>
    </citation>
    <scope>NUCLEOTIDE SEQUENCE [LARGE SCALE GENOMIC DNA]</scope>
    <source>
        <strain evidence="5 6">LV-8.1</strain>
    </source>
</reference>
<dbReference type="CDD" id="cd01544">
    <property type="entry name" value="PBP1_GalR"/>
    <property type="match status" value="1"/>
</dbReference>
<dbReference type="RefSeq" id="WP_118909985.1">
    <property type="nucleotide sequence ID" value="NZ_QOCS01000004.1"/>
</dbReference>
<dbReference type="Pfam" id="PF00356">
    <property type="entry name" value="LacI"/>
    <property type="match status" value="1"/>
</dbReference>
<dbReference type="Pfam" id="PF13377">
    <property type="entry name" value="Peripla_BP_3"/>
    <property type="match status" value="1"/>
</dbReference>
<protein>
    <submittedName>
        <fullName evidence="5">LacI family transcriptional regulator</fullName>
    </submittedName>
</protein>
<keyword evidence="2" id="KW-0238">DNA-binding</keyword>
<organism evidence="5 6">
    <name type="scientific">Bombilactobacillus bombi</name>
    <dbReference type="NCBI Taxonomy" id="1303590"/>
    <lineage>
        <taxon>Bacteria</taxon>
        <taxon>Bacillati</taxon>
        <taxon>Bacillota</taxon>
        <taxon>Bacilli</taxon>
        <taxon>Lactobacillales</taxon>
        <taxon>Lactobacillaceae</taxon>
        <taxon>Bombilactobacillus</taxon>
    </lineage>
</organism>
<keyword evidence="1" id="KW-0805">Transcription regulation</keyword>
<dbReference type="PANTHER" id="PTHR30146">
    <property type="entry name" value="LACI-RELATED TRANSCRIPTIONAL REPRESSOR"/>
    <property type="match status" value="1"/>
</dbReference>
<dbReference type="AlphaFoldDB" id="A0A3R6YQG1"/>
<dbReference type="InterPro" id="IPR000843">
    <property type="entry name" value="HTH_LacI"/>
</dbReference>
<comment type="caution">
    <text evidence="5">The sequence shown here is derived from an EMBL/GenBank/DDBJ whole genome shotgun (WGS) entry which is preliminary data.</text>
</comment>
<dbReference type="InterPro" id="IPR010982">
    <property type="entry name" value="Lambda_DNA-bd_dom_sf"/>
</dbReference>
<dbReference type="Gene3D" id="1.10.260.40">
    <property type="entry name" value="lambda repressor-like DNA-binding domains"/>
    <property type="match status" value="1"/>
</dbReference>
<evidence type="ECO:0000313" key="6">
    <source>
        <dbReference type="Proteomes" id="UP000284822"/>
    </source>
</evidence>
<dbReference type="Proteomes" id="UP000284822">
    <property type="component" value="Unassembled WGS sequence"/>
</dbReference>
<dbReference type="SMART" id="SM00354">
    <property type="entry name" value="HTH_LACI"/>
    <property type="match status" value="1"/>
</dbReference>
<sequence>MANIRNIAKLSGVSKATVSRILNQDESFSVSDTTRKRVLETARRLNYIPASNASKDSVERLHLGIVNCVSAEDELKDPYFREIKIGIEEQAELWGMMLFKEIHLPSYDYDLKDLSLCGAVIVIGTLTEAFLASIYHYNHNIVIVDDSRHFLNYDVIHNDFDQQTQNVLDLMKSKGHQKIAFIGGRKNLSDNKSIKHNELLDVREQSYLNWMKLNDLGKYINVQVTQWSTEGAMKAAKKILALDRPTAILTASDPQAIGVYRIIQEFGLSIPKDIAVVSFDDIEMAQYLYPSLTTVKPAAKIMGKEAINLVRERLVDNRKVSLKITVNSNLIIRESL</sequence>
<proteinExistence type="predicted"/>
<keyword evidence="3" id="KW-0804">Transcription</keyword>
<dbReference type="CDD" id="cd01392">
    <property type="entry name" value="HTH_LacI"/>
    <property type="match status" value="1"/>
</dbReference>